<reference evidence="1 2" key="1">
    <citation type="journal article" date="2016" name="Nat. Commun.">
        <title>Thousands of microbial genomes shed light on interconnected biogeochemical processes in an aquifer system.</title>
        <authorList>
            <person name="Anantharaman K."/>
            <person name="Brown C.T."/>
            <person name="Hug L.A."/>
            <person name="Sharon I."/>
            <person name="Castelle C.J."/>
            <person name="Probst A.J."/>
            <person name="Thomas B.C."/>
            <person name="Singh A."/>
            <person name="Wilkins M.J."/>
            <person name="Karaoz U."/>
            <person name="Brodie E.L."/>
            <person name="Williams K.H."/>
            <person name="Hubbard S.S."/>
            <person name="Banfield J.F."/>
        </authorList>
    </citation>
    <scope>NUCLEOTIDE SEQUENCE [LARGE SCALE GENOMIC DNA]</scope>
</reference>
<dbReference type="STRING" id="1817814.A2V81_00855"/>
<evidence type="ECO:0000313" key="1">
    <source>
        <dbReference type="EMBL" id="OGC81343.1"/>
    </source>
</evidence>
<gene>
    <name evidence="1" type="ORF">A2V81_00855</name>
</gene>
<dbReference type="InterPro" id="IPR010662">
    <property type="entry name" value="RBBP9/YdeN"/>
</dbReference>
<dbReference type="PANTHER" id="PTHR15394">
    <property type="entry name" value="SERINE HYDROLASE RBBP9"/>
    <property type="match status" value="1"/>
</dbReference>
<proteinExistence type="predicted"/>
<dbReference type="AlphaFoldDB" id="A0A1F4XJQ5"/>
<dbReference type="InterPro" id="IPR029058">
    <property type="entry name" value="AB_hydrolase_fold"/>
</dbReference>
<organism evidence="1 2">
    <name type="scientific">Candidatus Abawacabacteria bacterium RBG_16_42_10</name>
    <dbReference type="NCBI Taxonomy" id="1817814"/>
    <lineage>
        <taxon>Bacteria</taxon>
        <taxon>Candidatus Abawacaibacteriota</taxon>
    </lineage>
</organism>
<dbReference type="GO" id="GO:0016787">
    <property type="term" value="F:hydrolase activity"/>
    <property type="evidence" value="ECO:0007669"/>
    <property type="project" value="InterPro"/>
</dbReference>
<dbReference type="Gene3D" id="3.40.50.1820">
    <property type="entry name" value="alpha/beta hydrolase"/>
    <property type="match status" value="1"/>
</dbReference>
<sequence>MPKRVFIVHGWGGYPEEGWFPWLKKELEARGFEVLVPQLPDSDNPRIHNWVPKLSEMVGVPDQETYFVGHSMGCQTIARYLESLPEEVKVGGVVFVAGFFKRLTNIEDDTEVKEIAKHWLETPLDLEKVKSHLFKSVAIFSDNDKYVPLDNKDDFHNKLGSEIIIEHHKGHFSGASDGITELPSVLEAVLKIAQ</sequence>
<name>A0A1F4XJQ5_9BACT</name>
<evidence type="ECO:0000313" key="2">
    <source>
        <dbReference type="Proteomes" id="UP000177614"/>
    </source>
</evidence>
<accession>A0A1F4XJQ5</accession>
<dbReference type="SUPFAM" id="SSF53474">
    <property type="entry name" value="alpha/beta-Hydrolases"/>
    <property type="match status" value="1"/>
</dbReference>
<comment type="caution">
    <text evidence="1">The sequence shown here is derived from an EMBL/GenBank/DDBJ whole genome shotgun (WGS) entry which is preliminary data.</text>
</comment>
<dbReference type="Pfam" id="PF06821">
    <property type="entry name" value="Ser_hydrolase"/>
    <property type="match status" value="1"/>
</dbReference>
<dbReference type="Proteomes" id="UP000177614">
    <property type="component" value="Unassembled WGS sequence"/>
</dbReference>
<dbReference type="PANTHER" id="PTHR15394:SF3">
    <property type="entry name" value="SERINE HYDROLASE RBBP9"/>
    <property type="match status" value="1"/>
</dbReference>
<evidence type="ECO:0008006" key="3">
    <source>
        <dbReference type="Google" id="ProtNLM"/>
    </source>
</evidence>
<protein>
    <recommendedName>
        <fullName evidence="3">Serine hydrolase family protein</fullName>
    </recommendedName>
</protein>
<dbReference type="EMBL" id="MEWR01000028">
    <property type="protein sequence ID" value="OGC81343.1"/>
    <property type="molecule type" value="Genomic_DNA"/>
</dbReference>